<dbReference type="AlphaFoldDB" id="A0A1I6U229"/>
<dbReference type="OrthoDB" id="9792162at2"/>
<dbReference type="Pfam" id="PF13602">
    <property type="entry name" value="ADH_zinc_N_2"/>
    <property type="match status" value="1"/>
</dbReference>
<evidence type="ECO:0000313" key="4">
    <source>
        <dbReference type="Proteomes" id="UP000198660"/>
    </source>
</evidence>
<dbReference type="PANTHER" id="PTHR11695:SF294">
    <property type="entry name" value="RETICULON-4-INTERACTING PROTEIN 1, MITOCHONDRIAL"/>
    <property type="match status" value="1"/>
</dbReference>
<dbReference type="GO" id="GO:0008270">
    <property type="term" value="F:zinc ion binding"/>
    <property type="evidence" value="ECO:0007669"/>
    <property type="project" value="InterPro"/>
</dbReference>
<keyword evidence="1" id="KW-0560">Oxidoreductase</keyword>
<dbReference type="Proteomes" id="UP000198660">
    <property type="component" value="Unassembled WGS sequence"/>
</dbReference>
<gene>
    <name evidence="3" type="ORF">SAMN05444972_1136</name>
</gene>
<dbReference type="Gene3D" id="3.90.180.10">
    <property type="entry name" value="Medium-chain alcohol dehydrogenases, catalytic domain"/>
    <property type="match status" value="1"/>
</dbReference>
<sequence>MKAAFVDGNKQLVVGNKPKPKPKSHELLVKVQATSVNPSDWKMQKTFSKLGLSYRPGADFSGVVEEVGSKVTQFKKGDAVFSMKGPGGGTASEYLTVHEKRVVKKPDSVSFQQAAGVPTAGITAWHGLTTYGQLQPGQKVLIVGASGGMGTFAVQMAKALGAEVTGVCSTRNVDLVKELGADAVIDYTKGSVIDPALFGQFDLILDTVTTDGYKKYFPLLTKKGVYVTSVTTAHNFMGKIKGFFSFGGKRATVILVPSLGIKQLQEISQLMAQGKLQTHIGEVFTLDKIKEAFELSKTGRTRGKIVIQVSP</sequence>
<dbReference type="InterPro" id="IPR036291">
    <property type="entry name" value="NAD(P)-bd_dom_sf"/>
</dbReference>
<feature type="domain" description="Enoyl reductase (ER)" evidence="2">
    <location>
        <begin position="8"/>
        <end position="307"/>
    </location>
</feature>
<dbReference type="InterPro" id="IPR011032">
    <property type="entry name" value="GroES-like_sf"/>
</dbReference>
<dbReference type="InterPro" id="IPR050700">
    <property type="entry name" value="YIM1/Zinc_Alcohol_DH_Fams"/>
</dbReference>
<dbReference type="InterPro" id="IPR020843">
    <property type="entry name" value="ER"/>
</dbReference>
<organism evidence="3 4">
    <name type="scientific">Marininema halotolerans</name>
    <dbReference type="NCBI Taxonomy" id="1155944"/>
    <lineage>
        <taxon>Bacteria</taxon>
        <taxon>Bacillati</taxon>
        <taxon>Bacillota</taxon>
        <taxon>Bacilli</taxon>
        <taxon>Bacillales</taxon>
        <taxon>Thermoactinomycetaceae</taxon>
        <taxon>Marininema</taxon>
    </lineage>
</organism>
<accession>A0A1I6U229</accession>
<dbReference type="InterPro" id="IPR002364">
    <property type="entry name" value="Quin_OxRdtase/zeta-crystal_CS"/>
</dbReference>
<dbReference type="SUPFAM" id="SSF50129">
    <property type="entry name" value="GroES-like"/>
    <property type="match status" value="1"/>
</dbReference>
<dbReference type="Pfam" id="PF08240">
    <property type="entry name" value="ADH_N"/>
    <property type="match status" value="1"/>
</dbReference>
<dbReference type="EMBL" id="FPAA01000013">
    <property type="protein sequence ID" value="SFS95549.1"/>
    <property type="molecule type" value="Genomic_DNA"/>
</dbReference>
<dbReference type="SMART" id="SM00829">
    <property type="entry name" value="PKS_ER"/>
    <property type="match status" value="1"/>
</dbReference>
<keyword evidence="4" id="KW-1185">Reference proteome</keyword>
<dbReference type="InterPro" id="IPR013154">
    <property type="entry name" value="ADH-like_N"/>
</dbReference>
<protein>
    <submittedName>
        <fullName evidence="3">NADPH:quinone reductase</fullName>
    </submittedName>
</protein>
<name>A0A1I6U229_9BACL</name>
<proteinExistence type="predicted"/>
<reference evidence="4" key="1">
    <citation type="submission" date="2016-10" db="EMBL/GenBank/DDBJ databases">
        <authorList>
            <person name="Varghese N."/>
            <person name="Submissions S."/>
        </authorList>
    </citation>
    <scope>NUCLEOTIDE SEQUENCE [LARGE SCALE GENOMIC DNA]</scope>
    <source>
        <strain evidence="4">DSM 45789</strain>
    </source>
</reference>
<dbReference type="CDD" id="cd08267">
    <property type="entry name" value="MDR1"/>
    <property type="match status" value="1"/>
</dbReference>
<dbReference type="GO" id="GO:0016491">
    <property type="term" value="F:oxidoreductase activity"/>
    <property type="evidence" value="ECO:0007669"/>
    <property type="project" value="UniProtKB-KW"/>
</dbReference>
<evidence type="ECO:0000256" key="1">
    <source>
        <dbReference type="ARBA" id="ARBA00023002"/>
    </source>
</evidence>
<dbReference type="PROSITE" id="PS01162">
    <property type="entry name" value="QOR_ZETA_CRYSTAL"/>
    <property type="match status" value="1"/>
</dbReference>
<dbReference type="Gene3D" id="3.40.50.720">
    <property type="entry name" value="NAD(P)-binding Rossmann-like Domain"/>
    <property type="match status" value="1"/>
</dbReference>
<dbReference type="RefSeq" id="WP_091838779.1">
    <property type="nucleotide sequence ID" value="NZ_FPAA01000013.1"/>
</dbReference>
<evidence type="ECO:0000313" key="3">
    <source>
        <dbReference type="EMBL" id="SFS95549.1"/>
    </source>
</evidence>
<evidence type="ECO:0000259" key="2">
    <source>
        <dbReference type="SMART" id="SM00829"/>
    </source>
</evidence>
<dbReference type="PANTHER" id="PTHR11695">
    <property type="entry name" value="ALCOHOL DEHYDROGENASE RELATED"/>
    <property type="match status" value="1"/>
</dbReference>
<dbReference type="SUPFAM" id="SSF51735">
    <property type="entry name" value="NAD(P)-binding Rossmann-fold domains"/>
    <property type="match status" value="1"/>
</dbReference>